<organism evidence="2 3">
    <name type="scientific">Vitrella brassicaformis (strain CCMP3155)</name>
    <dbReference type="NCBI Taxonomy" id="1169540"/>
    <lineage>
        <taxon>Eukaryota</taxon>
        <taxon>Sar</taxon>
        <taxon>Alveolata</taxon>
        <taxon>Colpodellida</taxon>
        <taxon>Vitrellaceae</taxon>
        <taxon>Vitrella</taxon>
    </lineage>
</organism>
<dbReference type="AlphaFoldDB" id="A0A0G4EJX8"/>
<dbReference type="EMBL" id="CDMY01000243">
    <property type="protein sequence ID" value="CEL96704.1"/>
    <property type="molecule type" value="Genomic_DNA"/>
</dbReference>
<accession>A0A0G4EJX8</accession>
<feature type="region of interest" description="Disordered" evidence="1">
    <location>
        <begin position="13"/>
        <end position="66"/>
    </location>
</feature>
<proteinExistence type="predicted"/>
<keyword evidence="3" id="KW-1185">Reference proteome</keyword>
<evidence type="ECO:0000256" key="1">
    <source>
        <dbReference type="SAM" id="MobiDB-lite"/>
    </source>
</evidence>
<sequence>MWCAKGFGCCRTKSSGGVDGRSREGRLGTTRSTAVAPTRAGGGESAVEVAAESPPEEPIDEAAAADSDLSLSARPLHCVSTKTPNLPTVSKESVFVFGEDQRLPKEDTETGSELTTEDGTEGAAQQPTAGFWSKRSVTL</sequence>
<gene>
    <name evidence="2" type="ORF">Vbra_7684</name>
</gene>
<dbReference type="InParanoid" id="A0A0G4EJX8"/>
<protein>
    <submittedName>
        <fullName evidence="2">Uncharacterized protein</fullName>
    </submittedName>
</protein>
<reference evidence="2 3" key="1">
    <citation type="submission" date="2014-11" db="EMBL/GenBank/DDBJ databases">
        <authorList>
            <person name="Zhu J."/>
            <person name="Qi W."/>
            <person name="Song R."/>
        </authorList>
    </citation>
    <scope>NUCLEOTIDE SEQUENCE [LARGE SCALE GENOMIC DNA]</scope>
</reference>
<feature type="region of interest" description="Disordered" evidence="1">
    <location>
        <begin position="97"/>
        <end position="139"/>
    </location>
</feature>
<dbReference type="VEuPathDB" id="CryptoDB:Vbra_7684"/>
<evidence type="ECO:0000313" key="3">
    <source>
        <dbReference type="Proteomes" id="UP000041254"/>
    </source>
</evidence>
<feature type="compositionally biased region" description="Basic and acidic residues" evidence="1">
    <location>
        <begin position="99"/>
        <end position="108"/>
    </location>
</feature>
<evidence type="ECO:0000313" key="2">
    <source>
        <dbReference type="EMBL" id="CEL96704.1"/>
    </source>
</evidence>
<dbReference type="Proteomes" id="UP000041254">
    <property type="component" value="Unassembled WGS sequence"/>
</dbReference>
<name>A0A0G4EJX8_VITBC</name>